<comment type="caution">
    <text evidence="2">The sequence shown here is derived from an EMBL/GenBank/DDBJ whole genome shotgun (WGS) entry which is preliminary data.</text>
</comment>
<feature type="region of interest" description="Disordered" evidence="1">
    <location>
        <begin position="31"/>
        <end position="55"/>
    </location>
</feature>
<evidence type="ECO:0000256" key="1">
    <source>
        <dbReference type="SAM" id="MobiDB-lite"/>
    </source>
</evidence>
<organism evidence="2 3">
    <name type="scientific">Steinernema hermaphroditum</name>
    <dbReference type="NCBI Taxonomy" id="289476"/>
    <lineage>
        <taxon>Eukaryota</taxon>
        <taxon>Metazoa</taxon>
        <taxon>Ecdysozoa</taxon>
        <taxon>Nematoda</taxon>
        <taxon>Chromadorea</taxon>
        <taxon>Rhabditida</taxon>
        <taxon>Tylenchina</taxon>
        <taxon>Panagrolaimomorpha</taxon>
        <taxon>Strongyloidoidea</taxon>
        <taxon>Steinernematidae</taxon>
        <taxon>Steinernema</taxon>
    </lineage>
</organism>
<sequence>MITSLFARPLASYRRRNGRFSLSQRVGRRCLEDAGDSGQGNRMTSRDVSSSAEGNVFGRSRDSLFVGEAEYDILGARAVVLHGDKSMGQASRVV</sequence>
<dbReference type="AlphaFoldDB" id="A0AA39GZI1"/>
<feature type="compositionally biased region" description="Polar residues" evidence="1">
    <location>
        <begin position="39"/>
        <end position="53"/>
    </location>
</feature>
<keyword evidence="3" id="KW-1185">Reference proteome</keyword>
<evidence type="ECO:0000313" key="2">
    <source>
        <dbReference type="EMBL" id="KAK0396430.1"/>
    </source>
</evidence>
<gene>
    <name evidence="2" type="ORF">QR680_001712</name>
</gene>
<dbReference type="EMBL" id="JAUCMV010000005">
    <property type="protein sequence ID" value="KAK0396430.1"/>
    <property type="molecule type" value="Genomic_DNA"/>
</dbReference>
<reference evidence="2" key="1">
    <citation type="submission" date="2023-06" db="EMBL/GenBank/DDBJ databases">
        <title>Genomic analysis of the entomopathogenic nematode Steinernema hermaphroditum.</title>
        <authorList>
            <person name="Schwarz E.M."/>
            <person name="Heppert J.K."/>
            <person name="Baniya A."/>
            <person name="Schwartz H.T."/>
            <person name="Tan C.-H."/>
            <person name="Antoshechkin I."/>
            <person name="Sternberg P.W."/>
            <person name="Goodrich-Blair H."/>
            <person name="Dillman A.R."/>
        </authorList>
    </citation>
    <scope>NUCLEOTIDE SEQUENCE</scope>
    <source>
        <strain evidence="2">PS9179</strain>
        <tissue evidence="2">Whole animal</tissue>
    </source>
</reference>
<name>A0AA39GZI1_9BILA</name>
<evidence type="ECO:0000313" key="3">
    <source>
        <dbReference type="Proteomes" id="UP001175271"/>
    </source>
</evidence>
<protein>
    <submittedName>
        <fullName evidence="2">Uncharacterized protein</fullName>
    </submittedName>
</protein>
<accession>A0AA39GZI1</accession>
<proteinExistence type="predicted"/>
<dbReference type="Proteomes" id="UP001175271">
    <property type="component" value="Unassembled WGS sequence"/>
</dbReference>